<keyword evidence="3" id="KW-1185">Reference proteome</keyword>
<accession>B3PKC0</accession>
<organism evidence="2 3">
    <name type="scientific">Cellvibrio japonicus (strain Ueda107)</name>
    <name type="common">Pseudomonas fluorescens subsp. cellulosa</name>
    <dbReference type="NCBI Taxonomy" id="498211"/>
    <lineage>
        <taxon>Bacteria</taxon>
        <taxon>Pseudomonadati</taxon>
        <taxon>Pseudomonadota</taxon>
        <taxon>Gammaproteobacteria</taxon>
        <taxon>Cellvibrionales</taxon>
        <taxon>Cellvibrionaceae</taxon>
        <taxon>Cellvibrio</taxon>
    </lineage>
</organism>
<proteinExistence type="predicted"/>
<dbReference type="Gene3D" id="3.30.700.10">
    <property type="entry name" value="Glycoprotein, Type 4 Pilin"/>
    <property type="match status" value="1"/>
</dbReference>
<sequence>MPMAAINRANRHYRWQSGVTLIELIVFIVVVGIALVALIGVFNQAARANADPLIRMRALEATQSKLDEIIALKYDQGTPTGGIPACGTAGGQSCDNSPDPDMNDVDDFHNWSDSFDGYQRSVTVTAADNLKTITVSVRTPMGEVIRLSAQRANF</sequence>
<dbReference type="eggNOG" id="COG2165">
    <property type="taxonomic scope" value="Bacteria"/>
</dbReference>
<dbReference type="PROSITE" id="PS00409">
    <property type="entry name" value="PROKAR_NTER_METHYL"/>
    <property type="match status" value="1"/>
</dbReference>
<dbReference type="STRING" id="498211.CJA_2388"/>
<dbReference type="InterPro" id="IPR012902">
    <property type="entry name" value="N_methyl_site"/>
</dbReference>
<dbReference type="Proteomes" id="UP000001036">
    <property type="component" value="Chromosome"/>
</dbReference>
<evidence type="ECO:0000313" key="2">
    <source>
        <dbReference type="EMBL" id="ACE85079.1"/>
    </source>
</evidence>
<feature type="transmembrane region" description="Helical" evidence="1">
    <location>
        <begin position="21"/>
        <end position="42"/>
    </location>
</feature>
<evidence type="ECO:0000313" key="3">
    <source>
        <dbReference type="Proteomes" id="UP000001036"/>
    </source>
</evidence>
<dbReference type="KEGG" id="cja:CJA_2388"/>
<keyword evidence="1" id="KW-0472">Membrane</keyword>
<keyword evidence="1" id="KW-0812">Transmembrane</keyword>
<dbReference type="AlphaFoldDB" id="B3PKC0"/>
<evidence type="ECO:0000256" key="1">
    <source>
        <dbReference type="SAM" id="Phobius"/>
    </source>
</evidence>
<name>B3PKC0_CELJU</name>
<protein>
    <submittedName>
        <fullName evidence="2">MSHA pilin protein MshD</fullName>
    </submittedName>
</protein>
<gene>
    <name evidence="2" type="primary">mshD</name>
    <name evidence="2" type="ordered locus">CJA_2388</name>
</gene>
<keyword evidence="1" id="KW-1133">Transmembrane helix</keyword>
<reference evidence="2 3" key="1">
    <citation type="journal article" date="2008" name="J. Bacteriol.">
        <title>Insights into plant cell wall degradation from the genome sequence of the soil bacterium Cellvibrio japonicus.</title>
        <authorList>
            <person name="Deboy R.T."/>
            <person name="Mongodin E.F."/>
            <person name="Fouts D.E."/>
            <person name="Tailford L.E."/>
            <person name="Khouri H."/>
            <person name="Emerson J.B."/>
            <person name="Mohamoud Y."/>
            <person name="Watkins K."/>
            <person name="Henrissat B."/>
            <person name="Gilbert H.J."/>
            <person name="Nelson K.E."/>
        </authorList>
    </citation>
    <scope>NUCLEOTIDE SEQUENCE [LARGE SCALE GENOMIC DNA]</scope>
    <source>
        <strain evidence="2 3">Ueda107</strain>
    </source>
</reference>
<dbReference type="EMBL" id="CP000934">
    <property type="protein sequence ID" value="ACE85079.1"/>
    <property type="molecule type" value="Genomic_DNA"/>
</dbReference>
<dbReference type="HOGENOM" id="CLU_110706_2_0_6"/>